<keyword evidence="2" id="KW-1185">Reference proteome</keyword>
<evidence type="ECO:0000313" key="1">
    <source>
        <dbReference type="EMBL" id="MCV7226257.1"/>
    </source>
</evidence>
<dbReference type="InterPro" id="IPR017517">
    <property type="entry name" value="Maleyloyr_isom"/>
</dbReference>
<keyword evidence="1" id="KW-0413">Isomerase</keyword>
<sequence length="216" mass="22987">MTVAADVEAEKAMLADTLEAVGPHASAGCGDWTSFDLAAHIAAADRAAGTIAFCIRVLAARGVQFHPKPQVIAHAINRERREGYPALLARLRQRSPRLLLAPAVAASTLFEVWTHHDDLATANNLVHGAPDHLAFAIPPLMRYHATHLPSARFVVRTTNGHQWTFGPDVSDLGVVVLSGPTADLIRWLAGRGSLTALNVEAAPAVVDQLHAFAGTI</sequence>
<dbReference type="GO" id="GO:0016853">
    <property type="term" value="F:isomerase activity"/>
    <property type="evidence" value="ECO:0007669"/>
    <property type="project" value="UniProtKB-KW"/>
</dbReference>
<dbReference type="EMBL" id="JACKTY010000020">
    <property type="protein sequence ID" value="MCV7226257.1"/>
    <property type="molecule type" value="Genomic_DNA"/>
</dbReference>
<reference evidence="1 2" key="1">
    <citation type="journal article" date="2022" name="BMC Genomics">
        <title>Comparative genome analysis of mycobacteria focusing on tRNA and non-coding RNA.</title>
        <authorList>
            <person name="Behra P.R.K."/>
            <person name="Pettersson B.M.F."/>
            <person name="Ramesh M."/>
            <person name="Das S."/>
            <person name="Dasgupta S."/>
            <person name="Kirsebom L.A."/>
        </authorList>
    </citation>
    <scope>NUCLEOTIDE SEQUENCE [LARGE SCALE GENOMIC DNA]</scope>
    <source>
        <strain evidence="1 2">DSM 44078</strain>
    </source>
</reference>
<gene>
    <name evidence="1" type="ORF">H7J73_09465</name>
</gene>
<proteinExistence type="predicted"/>
<comment type="caution">
    <text evidence="1">The sequence shown here is derived from an EMBL/GenBank/DDBJ whole genome shotgun (WGS) entry which is preliminary data.</text>
</comment>
<name>A0ABT3C9U9_9MYCO</name>
<organism evidence="1 2">
    <name type="scientific">Mycolicibacterium komossense</name>
    <dbReference type="NCBI Taxonomy" id="1779"/>
    <lineage>
        <taxon>Bacteria</taxon>
        <taxon>Bacillati</taxon>
        <taxon>Actinomycetota</taxon>
        <taxon>Actinomycetes</taxon>
        <taxon>Mycobacteriales</taxon>
        <taxon>Mycobacteriaceae</taxon>
        <taxon>Mycolicibacterium</taxon>
    </lineage>
</organism>
<dbReference type="RefSeq" id="WP_353961992.1">
    <property type="nucleotide sequence ID" value="NZ_JACKTY010000020.1"/>
</dbReference>
<accession>A0ABT3C9U9</accession>
<dbReference type="NCBIfam" id="TIGR03083">
    <property type="entry name" value="maleylpyruvate isomerase family mycothiol-dependent enzyme"/>
    <property type="match status" value="1"/>
</dbReference>
<dbReference type="SUPFAM" id="SSF109854">
    <property type="entry name" value="DinB/YfiT-like putative metalloenzymes"/>
    <property type="match status" value="1"/>
</dbReference>
<dbReference type="InterPro" id="IPR034660">
    <property type="entry name" value="DinB/YfiT-like"/>
</dbReference>
<protein>
    <submittedName>
        <fullName evidence="1">Maleylpyruvate isomerase family mycothiol-dependent enzyme</fullName>
    </submittedName>
</protein>
<dbReference type="Proteomes" id="UP001526201">
    <property type="component" value="Unassembled WGS sequence"/>
</dbReference>
<evidence type="ECO:0000313" key="2">
    <source>
        <dbReference type="Proteomes" id="UP001526201"/>
    </source>
</evidence>